<reference evidence="2 3" key="1">
    <citation type="submission" date="2016-12" db="EMBL/GenBank/DDBJ databases">
        <title>The draft genome sequence of Actinophytocola sp. 11-183.</title>
        <authorList>
            <person name="Wang W."/>
            <person name="Yuan L."/>
        </authorList>
    </citation>
    <scope>NUCLEOTIDE SEQUENCE [LARGE SCALE GENOMIC DNA]</scope>
    <source>
        <strain evidence="2 3">11-183</strain>
    </source>
</reference>
<keyword evidence="1" id="KW-0812">Transmembrane</keyword>
<feature type="transmembrane region" description="Helical" evidence="1">
    <location>
        <begin position="74"/>
        <end position="93"/>
    </location>
</feature>
<keyword evidence="1" id="KW-0472">Membrane</keyword>
<evidence type="ECO:0000313" key="2">
    <source>
        <dbReference type="EMBL" id="OLF17454.1"/>
    </source>
</evidence>
<dbReference type="AlphaFoldDB" id="A0A1Q8CSZ4"/>
<evidence type="ECO:0000313" key="3">
    <source>
        <dbReference type="Proteomes" id="UP000185596"/>
    </source>
</evidence>
<dbReference type="OrthoDB" id="3828660at2"/>
<name>A0A1Q8CSZ4_9PSEU</name>
<sequence length="126" mass="13204">MNEVVATTLTVVALVVAVWAAVLMLAGKPVLVNKWHGLVALGGVALLELGLLGQAVGGIVAMIATDRELDGFSFVGYLVGPVLILPLAAFWALAERTRWGPGVLVVGCLAVPVMIVRLRQVWEAHG</sequence>
<feature type="transmembrane region" description="Helical" evidence="1">
    <location>
        <begin position="36"/>
        <end position="62"/>
    </location>
</feature>
<organism evidence="2 3">
    <name type="scientific">Actinophytocola xanthii</name>
    <dbReference type="NCBI Taxonomy" id="1912961"/>
    <lineage>
        <taxon>Bacteria</taxon>
        <taxon>Bacillati</taxon>
        <taxon>Actinomycetota</taxon>
        <taxon>Actinomycetes</taxon>
        <taxon>Pseudonocardiales</taxon>
        <taxon>Pseudonocardiaceae</taxon>
    </lineage>
</organism>
<keyword evidence="3" id="KW-1185">Reference proteome</keyword>
<comment type="caution">
    <text evidence="2">The sequence shown here is derived from an EMBL/GenBank/DDBJ whole genome shotgun (WGS) entry which is preliminary data.</text>
</comment>
<dbReference type="STRING" id="1912961.BU204_10930"/>
<protein>
    <submittedName>
        <fullName evidence="2">Uncharacterized protein</fullName>
    </submittedName>
</protein>
<feature type="transmembrane region" description="Helical" evidence="1">
    <location>
        <begin position="99"/>
        <end position="118"/>
    </location>
</feature>
<keyword evidence="1" id="KW-1133">Transmembrane helix</keyword>
<dbReference type="EMBL" id="MSIE01000016">
    <property type="protein sequence ID" value="OLF17454.1"/>
    <property type="molecule type" value="Genomic_DNA"/>
</dbReference>
<dbReference type="Proteomes" id="UP000185596">
    <property type="component" value="Unassembled WGS sequence"/>
</dbReference>
<accession>A0A1Q8CSZ4</accession>
<evidence type="ECO:0000256" key="1">
    <source>
        <dbReference type="SAM" id="Phobius"/>
    </source>
</evidence>
<gene>
    <name evidence="2" type="ORF">BU204_10930</name>
</gene>
<proteinExistence type="predicted"/>
<dbReference type="RefSeq" id="WP_075125505.1">
    <property type="nucleotide sequence ID" value="NZ_MSIE01000016.1"/>
</dbReference>